<comment type="caution">
    <text evidence="7">The sequence shown here is derived from an EMBL/GenBank/DDBJ whole genome shotgun (WGS) entry which is preliminary data.</text>
</comment>
<dbReference type="Pfam" id="PF07732">
    <property type="entry name" value="Cu-oxidase_3"/>
    <property type="match status" value="1"/>
</dbReference>
<dbReference type="PANTHER" id="PTHR11709">
    <property type="entry name" value="MULTI-COPPER OXIDASE"/>
    <property type="match status" value="1"/>
</dbReference>
<dbReference type="Pfam" id="PF00394">
    <property type="entry name" value="Cu-oxidase"/>
    <property type="match status" value="1"/>
</dbReference>
<dbReference type="RefSeq" id="WP_209984322.1">
    <property type="nucleotide sequence ID" value="NZ_JAGINO010000014.1"/>
</dbReference>
<organism evidence="7 8">
    <name type="scientific">Azospirillum picis</name>
    <dbReference type="NCBI Taxonomy" id="488438"/>
    <lineage>
        <taxon>Bacteria</taxon>
        <taxon>Pseudomonadati</taxon>
        <taxon>Pseudomonadota</taxon>
        <taxon>Alphaproteobacteria</taxon>
        <taxon>Rhodospirillales</taxon>
        <taxon>Azospirillaceae</taxon>
        <taxon>Azospirillum</taxon>
    </lineage>
</organism>
<dbReference type="InterPro" id="IPR001117">
    <property type="entry name" value="Cu-oxidase_2nd"/>
</dbReference>
<dbReference type="PROSITE" id="PS00080">
    <property type="entry name" value="MULTICOPPER_OXIDASE2"/>
    <property type="match status" value="1"/>
</dbReference>
<dbReference type="InterPro" id="IPR011706">
    <property type="entry name" value="Cu-oxidase_C"/>
</dbReference>
<dbReference type="Pfam" id="PF07731">
    <property type="entry name" value="Cu-oxidase_2"/>
    <property type="match status" value="1"/>
</dbReference>
<dbReference type="SUPFAM" id="SSF49503">
    <property type="entry name" value="Cupredoxins"/>
    <property type="match status" value="3"/>
</dbReference>
<accession>A0ABU0MLQ2</accession>
<dbReference type="CDD" id="cd13900">
    <property type="entry name" value="CuRO_3_Tth-MCO_like"/>
    <property type="match status" value="1"/>
</dbReference>
<reference evidence="7 8" key="1">
    <citation type="submission" date="2023-07" db="EMBL/GenBank/DDBJ databases">
        <title>Genomic Encyclopedia of Type Strains, Phase IV (KMG-IV): sequencing the most valuable type-strain genomes for metagenomic binning, comparative biology and taxonomic classification.</title>
        <authorList>
            <person name="Goeker M."/>
        </authorList>
    </citation>
    <scope>NUCLEOTIDE SEQUENCE [LARGE SCALE GENOMIC DNA]</scope>
    <source>
        <strain evidence="7 8">DSM 19922</strain>
    </source>
</reference>
<dbReference type="PANTHER" id="PTHR11709:SF518">
    <property type="entry name" value="MULTICOPPER OXIDASE"/>
    <property type="match status" value="1"/>
</dbReference>
<dbReference type="CDD" id="cd13853">
    <property type="entry name" value="CuRO_1_Tth-MCO_like"/>
    <property type="match status" value="1"/>
</dbReference>
<evidence type="ECO:0000256" key="2">
    <source>
        <dbReference type="ARBA" id="ARBA00023002"/>
    </source>
</evidence>
<evidence type="ECO:0000256" key="3">
    <source>
        <dbReference type="SAM" id="MobiDB-lite"/>
    </source>
</evidence>
<dbReference type="PROSITE" id="PS51318">
    <property type="entry name" value="TAT"/>
    <property type="match status" value="1"/>
</dbReference>
<keyword evidence="1" id="KW-0479">Metal-binding</keyword>
<feature type="domain" description="Plastocyanin-like" evidence="6">
    <location>
        <begin position="172"/>
        <end position="242"/>
    </location>
</feature>
<dbReference type="PROSITE" id="PS51257">
    <property type="entry name" value="PROKAR_LIPOPROTEIN"/>
    <property type="match status" value="1"/>
</dbReference>
<evidence type="ECO:0000256" key="1">
    <source>
        <dbReference type="ARBA" id="ARBA00022723"/>
    </source>
</evidence>
<dbReference type="InterPro" id="IPR002355">
    <property type="entry name" value="Cu_oxidase_Cu_BS"/>
</dbReference>
<keyword evidence="8" id="KW-1185">Reference proteome</keyword>
<evidence type="ECO:0000259" key="5">
    <source>
        <dbReference type="Pfam" id="PF07731"/>
    </source>
</evidence>
<gene>
    <name evidence="7" type="ORF">QO018_003271</name>
</gene>
<evidence type="ECO:0000313" key="7">
    <source>
        <dbReference type="EMBL" id="MDQ0534398.1"/>
    </source>
</evidence>
<keyword evidence="2" id="KW-0560">Oxidoreductase</keyword>
<dbReference type="Proteomes" id="UP001244552">
    <property type="component" value="Unassembled WGS sequence"/>
</dbReference>
<evidence type="ECO:0000259" key="6">
    <source>
        <dbReference type="Pfam" id="PF07732"/>
    </source>
</evidence>
<feature type="region of interest" description="Disordered" evidence="3">
    <location>
        <begin position="37"/>
        <end position="56"/>
    </location>
</feature>
<dbReference type="Gene3D" id="2.60.40.420">
    <property type="entry name" value="Cupredoxins - blue copper proteins"/>
    <property type="match status" value="3"/>
</dbReference>
<dbReference type="InterPro" id="IPR045087">
    <property type="entry name" value="Cu-oxidase_fam"/>
</dbReference>
<evidence type="ECO:0000313" key="8">
    <source>
        <dbReference type="Proteomes" id="UP001244552"/>
    </source>
</evidence>
<feature type="domain" description="Plastocyanin-like" evidence="4">
    <location>
        <begin position="272"/>
        <end position="364"/>
    </location>
</feature>
<protein>
    <submittedName>
        <fullName evidence="7">FtsP/CotA-like multicopper oxidase with cupredoxin domain</fullName>
    </submittedName>
</protein>
<proteinExistence type="predicted"/>
<dbReference type="InterPro" id="IPR033138">
    <property type="entry name" value="Cu_oxidase_CS"/>
</dbReference>
<name>A0ABU0MLQ2_9PROT</name>
<dbReference type="InterPro" id="IPR011707">
    <property type="entry name" value="Cu-oxidase-like_N"/>
</dbReference>
<dbReference type="InterPro" id="IPR006311">
    <property type="entry name" value="TAT_signal"/>
</dbReference>
<dbReference type="PROSITE" id="PS00079">
    <property type="entry name" value="MULTICOPPER_OXIDASE1"/>
    <property type="match status" value="1"/>
</dbReference>
<feature type="compositionally biased region" description="Gly residues" evidence="3">
    <location>
        <begin position="135"/>
        <end position="148"/>
    </location>
</feature>
<feature type="region of interest" description="Disordered" evidence="3">
    <location>
        <begin position="120"/>
        <end position="167"/>
    </location>
</feature>
<dbReference type="InterPro" id="IPR008972">
    <property type="entry name" value="Cupredoxin"/>
</dbReference>
<evidence type="ECO:0000259" key="4">
    <source>
        <dbReference type="Pfam" id="PF00394"/>
    </source>
</evidence>
<feature type="domain" description="Plastocyanin-like" evidence="5">
    <location>
        <begin position="429"/>
        <end position="540"/>
    </location>
</feature>
<sequence>MKDHVTLPLLGRRTLLTGTSAAALCAGLSGLLAACTPEGGPPGKPGDAGTPSASSGELILPEDVRADPRSGTLSVAVMAAYRTYDLDGRTVRLRSYDGGPRPRTLRVAAGGTLNLALRNGFPTPPAGAQTPPNQGGHGEGGHGQGGHGQGHHAAPAMPGMSGPNVPHGFDMTNMHMHGLHVSPKSPADNVLLTVEPGQTENYSYRIPESHPCGLNFYHAHRHGSVALQVASGMAGALIVEGKVDRIGAIAKAKDVVMLLQSLPVDGKGTLEDYATLGNGTQVYINGQRRPSIPMKRGEVQRWRLVNATHDRFLTLTLEEHGFVALGFDGIPLETTETSPAIFLAPGNRAELLVKASNRPGRYTLDGGTNFGVSYGPLATVTIGREADDMTLYEGPLVDYGTDFAGHLRPVDDREILRGRHVGFGQIGTLPYWTWTIDGRPFSETETGFQAKLGTAEEWTLSNQTDDPHPFHIHINPFQVLEAKGLPVAVPPGRWMDTITIPPNGHIRFRTRYLDYDGIYVFHCHTLVHEDQGMMRKVTVER</sequence>
<dbReference type="EMBL" id="JAUSVU010000011">
    <property type="protein sequence ID" value="MDQ0534398.1"/>
    <property type="molecule type" value="Genomic_DNA"/>
</dbReference>